<evidence type="ECO:0000256" key="1">
    <source>
        <dbReference type="SAM" id="MobiDB-lite"/>
    </source>
</evidence>
<gene>
    <name evidence="2" type="ORF">Klosneuvirus_3_138</name>
</gene>
<organism evidence="2">
    <name type="scientific">Klosneuvirus KNV1</name>
    <dbReference type="NCBI Taxonomy" id="1977640"/>
    <lineage>
        <taxon>Viruses</taxon>
        <taxon>Varidnaviria</taxon>
        <taxon>Bamfordvirae</taxon>
        <taxon>Nucleocytoviricota</taxon>
        <taxon>Megaviricetes</taxon>
        <taxon>Imitervirales</taxon>
        <taxon>Mimiviridae</taxon>
        <taxon>Klosneuvirinae</taxon>
        <taxon>Klosneuvirus</taxon>
    </lineage>
</organism>
<feature type="compositionally biased region" description="Basic and acidic residues" evidence="1">
    <location>
        <begin position="128"/>
        <end position="141"/>
    </location>
</feature>
<evidence type="ECO:0000313" key="2">
    <source>
        <dbReference type="EMBL" id="ARF12003.1"/>
    </source>
</evidence>
<name>A0A1V0SJX0_9VIRU</name>
<reference evidence="2" key="1">
    <citation type="journal article" date="2017" name="Science">
        <title>Giant viruses with an expanded complement of translation system components.</title>
        <authorList>
            <person name="Schulz F."/>
            <person name="Yutin N."/>
            <person name="Ivanova N.N."/>
            <person name="Ortega D.R."/>
            <person name="Lee T.K."/>
            <person name="Vierheilig J."/>
            <person name="Daims H."/>
            <person name="Horn M."/>
            <person name="Wagner M."/>
            <person name="Jensen G.J."/>
            <person name="Kyrpides N.C."/>
            <person name="Koonin E.V."/>
            <person name="Woyke T."/>
        </authorList>
    </citation>
    <scope>NUCLEOTIDE SEQUENCE</scope>
    <source>
        <strain evidence="2">KNV1</strain>
    </source>
</reference>
<protein>
    <submittedName>
        <fullName evidence="2">Uncharacterized protein</fullName>
    </submittedName>
</protein>
<feature type="region of interest" description="Disordered" evidence="1">
    <location>
        <begin position="128"/>
        <end position="147"/>
    </location>
</feature>
<proteinExistence type="predicted"/>
<sequence>MISKLHSEFRECGTFTVIQHPITGNACTEQEFVAIFLTVLEQFEDQLDTLFMVGPMDKLLFKDESARMFFVETAKSLNITLEPKKPVDGVYWMGTNGFNLMHYHLQIRAERLRQARIKTQKEELERALAKERESKRADTRALRGSRY</sequence>
<accession>A0A1V0SJX0</accession>
<dbReference type="EMBL" id="KY684110">
    <property type="protein sequence ID" value="ARF12003.1"/>
    <property type="molecule type" value="Genomic_DNA"/>
</dbReference>